<dbReference type="RefSeq" id="WP_271196407.1">
    <property type="nucleotide sequence ID" value="NZ_BSFN01000009.1"/>
</dbReference>
<keyword evidence="3" id="KW-0046">Antibiotic resistance</keyword>
<dbReference type="InterPro" id="IPR037523">
    <property type="entry name" value="VOC_core"/>
</dbReference>
<dbReference type="CDD" id="cd08349">
    <property type="entry name" value="BLMA_like"/>
    <property type="match status" value="1"/>
</dbReference>
<name>A0A9W6K9L1_9PSED</name>
<dbReference type="Gene3D" id="3.10.180.10">
    <property type="entry name" value="2,3-Dihydroxybiphenyl 1,2-Dioxygenase, domain 1"/>
    <property type="match status" value="1"/>
</dbReference>
<sequence>MDTMNALVPELIVSDLQQSLSFYCAILGFRVEYDRPENNFAFLSYGASQLMLEQDDGEESPWRIGPLERPFGRGINFSIQCPDAQGLAEVIAGAGLALRKPLEERWYRDGERLHGELNFLLQDPDGYLLRFTQSLGFKPVA</sequence>
<dbReference type="SUPFAM" id="SSF54593">
    <property type="entry name" value="Glyoxalase/Bleomycin resistance protein/Dihydroxybiphenyl dioxygenase"/>
    <property type="match status" value="1"/>
</dbReference>
<dbReference type="Pfam" id="PF00903">
    <property type="entry name" value="Glyoxalase"/>
    <property type="match status" value="1"/>
</dbReference>
<evidence type="ECO:0000313" key="5">
    <source>
        <dbReference type="EMBL" id="GLK90215.1"/>
    </source>
</evidence>
<evidence type="ECO:0000256" key="3">
    <source>
        <dbReference type="ARBA" id="ARBA00023251"/>
    </source>
</evidence>
<dbReference type="InterPro" id="IPR004360">
    <property type="entry name" value="Glyas_Fos-R_dOase_dom"/>
</dbReference>
<dbReference type="AlphaFoldDB" id="A0A9W6K9L1"/>
<dbReference type="PROSITE" id="PS51819">
    <property type="entry name" value="VOC"/>
    <property type="match status" value="1"/>
</dbReference>
<reference evidence="5" key="2">
    <citation type="submission" date="2023-01" db="EMBL/GenBank/DDBJ databases">
        <authorList>
            <person name="Sun Q."/>
            <person name="Evtushenko L."/>
        </authorList>
    </citation>
    <scope>NUCLEOTIDE SEQUENCE</scope>
    <source>
        <strain evidence="5">VKM B-2935</strain>
    </source>
</reference>
<gene>
    <name evidence="5" type="ORF">GCM10017655_32770</name>
</gene>
<accession>A0A9W6K9L1</accession>
<comment type="caution">
    <text evidence="5">The sequence shown here is derived from an EMBL/GenBank/DDBJ whole genome shotgun (WGS) entry which is preliminary data.</text>
</comment>
<dbReference type="EMBL" id="BSFN01000009">
    <property type="protein sequence ID" value="GLK90215.1"/>
    <property type="molecule type" value="Genomic_DNA"/>
</dbReference>
<evidence type="ECO:0000259" key="4">
    <source>
        <dbReference type="PROSITE" id="PS51819"/>
    </source>
</evidence>
<dbReference type="GO" id="GO:0046677">
    <property type="term" value="P:response to antibiotic"/>
    <property type="evidence" value="ECO:0007669"/>
    <property type="project" value="UniProtKB-KW"/>
</dbReference>
<evidence type="ECO:0000256" key="1">
    <source>
        <dbReference type="ARBA" id="ARBA00011051"/>
    </source>
</evidence>
<evidence type="ECO:0000256" key="2">
    <source>
        <dbReference type="ARBA" id="ARBA00021572"/>
    </source>
</evidence>
<keyword evidence="6" id="KW-1185">Reference proteome</keyword>
<evidence type="ECO:0000313" key="6">
    <source>
        <dbReference type="Proteomes" id="UP001143328"/>
    </source>
</evidence>
<dbReference type="InterPro" id="IPR000335">
    <property type="entry name" value="Bleomycin-R"/>
</dbReference>
<proteinExistence type="inferred from homology"/>
<comment type="similarity">
    <text evidence="1">Belongs to the bleomycin resistance protein family.</text>
</comment>
<protein>
    <recommendedName>
        <fullName evidence="2">Bleomycin resistance protein</fullName>
    </recommendedName>
</protein>
<dbReference type="InterPro" id="IPR029068">
    <property type="entry name" value="Glyas_Bleomycin-R_OHBP_Dase"/>
</dbReference>
<reference evidence="5" key="1">
    <citation type="journal article" date="2014" name="Int. J. Syst. Evol. Microbiol.">
        <title>Complete genome sequence of Corynebacterium casei LMG S-19264T (=DSM 44701T), isolated from a smear-ripened cheese.</title>
        <authorList>
            <consortium name="US DOE Joint Genome Institute (JGI-PGF)"/>
            <person name="Walter F."/>
            <person name="Albersmeier A."/>
            <person name="Kalinowski J."/>
            <person name="Ruckert C."/>
        </authorList>
    </citation>
    <scope>NUCLEOTIDE SEQUENCE</scope>
    <source>
        <strain evidence="5">VKM B-2935</strain>
    </source>
</reference>
<organism evidence="5 6">
    <name type="scientific">Pseudomonas turukhanskensis</name>
    <dbReference type="NCBI Taxonomy" id="1806536"/>
    <lineage>
        <taxon>Bacteria</taxon>
        <taxon>Pseudomonadati</taxon>
        <taxon>Pseudomonadota</taxon>
        <taxon>Gammaproteobacteria</taxon>
        <taxon>Pseudomonadales</taxon>
        <taxon>Pseudomonadaceae</taxon>
        <taxon>Pseudomonas</taxon>
    </lineage>
</organism>
<dbReference type="Proteomes" id="UP001143328">
    <property type="component" value="Unassembled WGS sequence"/>
</dbReference>
<feature type="domain" description="VOC" evidence="4">
    <location>
        <begin position="3"/>
        <end position="134"/>
    </location>
</feature>